<organism evidence="4 5">
    <name type="scientific">Streptomyces bungoensis</name>
    <dbReference type="NCBI Taxonomy" id="285568"/>
    <lineage>
        <taxon>Bacteria</taxon>
        <taxon>Bacillati</taxon>
        <taxon>Actinomycetota</taxon>
        <taxon>Actinomycetes</taxon>
        <taxon>Kitasatosporales</taxon>
        <taxon>Streptomycetaceae</taxon>
        <taxon>Streptomyces</taxon>
    </lineage>
</organism>
<accession>A0A101SPM7</accession>
<keyword evidence="2" id="KW-0413">Isomerase</keyword>
<evidence type="ECO:0000313" key="4">
    <source>
        <dbReference type="EMBL" id="KUN77845.1"/>
    </source>
</evidence>
<dbReference type="SUPFAM" id="SSF55331">
    <property type="entry name" value="Tautomerase/MIF"/>
    <property type="match status" value="1"/>
</dbReference>
<dbReference type="GO" id="GO:0016853">
    <property type="term" value="F:isomerase activity"/>
    <property type="evidence" value="ECO:0007669"/>
    <property type="project" value="UniProtKB-KW"/>
</dbReference>
<evidence type="ECO:0000256" key="1">
    <source>
        <dbReference type="ARBA" id="ARBA00006723"/>
    </source>
</evidence>
<proteinExistence type="inferred from homology"/>
<dbReference type="InterPro" id="IPR004370">
    <property type="entry name" value="4-OT-like_dom"/>
</dbReference>
<evidence type="ECO:0000256" key="2">
    <source>
        <dbReference type="ARBA" id="ARBA00023235"/>
    </source>
</evidence>
<dbReference type="EMBL" id="LMWX01000060">
    <property type="protein sequence ID" value="KUN77845.1"/>
    <property type="molecule type" value="Genomic_DNA"/>
</dbReference>
<dbReference type="Gene3D" id="3.30.429.10">
    <property type="entry name" value="Macrophage Migration Inhibitory Factor"/>
    <property type="match status" value="1"/>
</dbReference>
<dbReference type="PANTHER" id="PTHR35530">
    <property type="entry name" value="TAUTOMERASE-RELATED"/>
    <property type="match status" value="1"/>
</dbReference>
<dbReference type="AlphaFoldDB" id="A0A101SPM7"/>
<feature type="domain" description="4-oxalocrotonate tautomerase-like" evidence="3">
    <location>
        <begin position="2"/>
        <end position="57"/>
    </location>
</feature>
<dbReference type="Pfam" id="PF01361">
    <property type="entry name" value="Tautomerase"/>
    <property type="match status" value="1"/>
</dbReference>
<dbReference type="PANTHER" id="PTHR35530:SF2">
    <property type="entry name" value="BSL4019 PROTEIN"/>
    <property type="match status" value="1"/>
</dbReference>
<dbReference type="InterPro" id="IPR014347">
    <property type="entry name" value="Tautomerase/MIF_sf"/>
</dbReference>
<evidence type="ECO:0000313" key="5">
    <source>
        <dbReference type="Proteomes" id="UP000053024"/>
    </source>
</evidence>
<dbReference type="STRING" id="285568.AQJ66_31975"/>
<sequence length="68" mass="7529">MPVITVNWWQGNNRQARRELVAGITDVVTRVSGCPDDAVTVIVRDVAPDHWGKGGHLADELRPRGGRR</sequence>
<name>A0A101SPM7_9ACTN</name>
<keyword evidence="5" id="KW-1185">Reference proteome</keyword>
<dbReference type="OrthoDB" id="4965437at2"/>
<evidence type="ECO:0000259" key="3">
    <source>
        <dbReference type="Pfam" id="PF01361"/>
    </source>
</evidence>
<comment type="similarity">
    <text evidence="1">Belongs to the 4-oxalocrotonate tautomerase family.</text>
</comment>
<dbReference type="Proteomes" id="UP000053024">
    <property type="component" value="Unassembled WGS sequence"/>
</dbReference>
<protein>
    <submittedName>
        <fullName evidence="4">4-oxalocrotonate tautomerase family enzyme</fullName>
    </submittedName>
</protein>
<gene>
    <name evidence="4" type="ORF">AQJ66_31975</name>
</gene>
<comment type="caution">
    <text evidence="4">The sequence shown here is derived from an EMBL/GenBank/DDBJ whole genome shotgun (WGS) entry which is preliminary data.</text>
</comment>
<reference evidence="4 5" key="1">
    <citation type="submission" date="2015-10" db="EMBL/GenBank/DDBJ databases">
        <title>Draft genome sequence of Streptomyces bungoensis DSM 41781, type strain for the species Streptomyces bungoensis.</title>
        <authorList>
            <person name="Ruckert C."/>
            <person name="Winkler A."/>
            <person name="Kalinowski J."/>
            <person name="Kampfer P."/>
            <person name="Glaeser S."/>
        </authorList>
    </citation>
    <scope>NUCLEOTIDE SEQUENCE [LARGE SCALE GENOMIC DNA]</scope>
    <source>
        <strain evidence="4 5">DSM 41781</strain>
    </source>
</reference>
<dbReference type="RefSeq" id="WP_061928938.1">
    <property type="nucleotide sequence ID" value="NZ_JBEYBH010000024.1"/>
</dbReference>